<dbReference type="Proteomes" id="UP000825002">
    <property type="component" value="Unassembled WGS sequence"/>
</dbReference>
<feature type="compositionally biased region" description="Polar residues" evidence="7">
    <location>
        <begin position="824"/>
        <end position="836"/>
    </location>
</feature>
<feature type="region of interest" description="Disordered" evidence="7">
    <location>
        <begin position="1680"/>
        <end position="1782"/>
    </location>
</feature>
<keyword evidence="2" id="KW-0808">Transferase</keyword>
<dbReference type="Gene3D" id="3.40.630.30">
    <property type="match status" value="1"/>
</dbReference>
<dbReference type="Gene3D" id="3.30.60.60">
    <property type="entry name" value="N-acetyl transferase-like"/>
    <property type="match status" value="1"/>
</dbReference>
<feature type="compositionally biased region" description="Acidic residues" evidence="7">
    <location>
        <begin position="1838"/>
        <end position="1847"/>
    </location>
</feature>
<dbReference type="Pfam" id="PF01853">
    <property type="entry name" value="MOZ_SAS"/>
    <property type="match status" value="1"/>
</dbReference>
<dbReference type="PROSITE" id="PS51726">
    <property type="entry name" value="MYST_HAT"/>
    <property type="match status" value="1"/>
</dbReference>
<feature type="compositionally biased region" description="Low complexity" evidence="7">
    <location>
        <begin position="1330"/>
        <end position="1359"/>
    </location>
</feature>
<feature type="compositionally biased region" description="Basic and acidic residues" evidence="7">
    <location>
        <begin position="1245"/>
        <end position="1258"/>
    </location>
</feature>
<feature type="region of interest" description="Disordered" evidence="7">
    <location>
        <begin position="951"/>
        <end position="970"/>
    </location>
</feature>
<dbReference type="Gene3D" id="3.90.1150.190">
    <property type="entry name" value="SLED domain"/>
    <property type="match status" value="1"/>
</dbReference>
<dbReference type="SUPFAM" id="SSF144000">
    <property type="entry name" value="Oxysterol-binding protein-like"/>
    <property type="match status" value="1"/>
</dbReference>
<evidence type="ECO:0000313" key="10">
    <source>
        <dbReference type="Proteomes" id="UP000825002"/>
    </source>
</evidence>
<dbReference type="PANTHER" id="PTHR10615:SF217">
    <property type="entry name" value="HISTONE ACETYLTRANSFERASE"/>
    <property type="match status" value="1"/>
</dbReference>
<evidence type="ECO:0000313" key="9">
    <source>
        <dbReference type="EMBL" id="KAG9511418.1"/>
    </source>
</evidence>
<feature type="compositionally biased region" description="Polar residues" evidence="7">
    <location>
        <begin position="1755"/>
        <end position="1764"/>
    </location>
</feature>
<dbReference type="InterPro" id="IPR038348">
    <property type="entry name" value="SLED_sf"/>
</dbReference>
<feature type="non-terminal residue" evidence="9">
    <location>
        <position position="1"/>
    </location>
</feature>
<feature type="region of interest" description="Disordered" evidence="7">
    <location>
        <begin position="744"/>
        <end position="778"/>
    </location>
</feature>
<dbReference type="InterPro" id="IPR036388">
    <property type="entry name" value="WH-like_DNA-bd_sf"/>
</dbReference>
<dbReference type="PANTHER" id="PTHR10615">
    <property type="entry name" value="HISTONE ACETYLTRANSFERASE"/>
    <property type="match status" value="1"/>
</dbReference>
<name>A0ABQ7SDD5_9ACAR</name>
<dbReference type="InterPro" id="IPR050603">
    <property type="entry name" value="MYST_HAT"/>
</dbReference>
<feature type="compositionally biased region" description="Polar residues" evidence="7">
    <location>
        <begin position="1126"/>
        <end position="1140"/>
    </location>
</feature>
<dbReference type="InterPro" id="IPR021987">
    <property type="entry name" value="SLED"/>
</dbReference>
<evidence type="ECO:0000256" key="1">
    <source>
        <dbReference type="ARBA" id="ARBA00010107"/>
    </source>
</evidence>
<feature type="compositionally biased region" description="Polar residues" evidence="7">
    <location>
        <begin position="1058"/>
        <end position="1076"/>
    </location>
</feature>
<dbReference type="Gene3D" id="1.10.287.2720">
    <property type="match status" value="1"/>
</dbReference>
<feature type="compositionally biased region" description="Basic and acidic residues" evidence="7">
    <location>
        <begin position="1146"/>
        <end position="1166"/>
    </location>
</feature>
<dbReference type="InterPro" id="IPR018494">
    <property type="entry name" value="Oxysterol-bd_CS"/>
</dbReference>
<gene>
    <name evidence="9" type="primary">OSBPL5</name>
    <name evidence="9" type="ORF">GZH46_00004</name>
</gene>
<dbReference type="Pfam" id="PF01237">
    <property type="entry name" value="Oxysterol_BP"/>
    <property type="match status" value="1"/>
</dbReference>
<evidence type="ECO:0000256" key="7">
    <source>
        <dbReference type="SAM" id="MobiDB-lite"/>
    </source>
</evidence>
<sequence length="2017" mass="228279">YWNNMEVMDWLSVDPEGDELFKKARKTAESKRKRVEFHSAVLRCPPSIQFGDYEIDTWYSSPYPQEYAHLNKLYICEYCLTYMIDEEVLARHNKKCEYTRPPADEIYRGKHQLPNGEIEELSVYEVDGTHSKLYCQNLCLLAKLFLDNKTLYYDVEPFLFYVLARNKKNRSHFIGYFSKEKHCAMKNNVSCIMTLPLYQGHGYGRFLIEFSYLLSKHENLIGTPEKPLSDLGRICYNSYWKHTILKYIHDKTEASIEDISTATGITQQDILSALEDNKMLRVNENGQASLVITEDDIKRMHKPRLTVNPDNLKWTPSVNNIESLSLEGVKYIPDDAEELGSSGAQMEQVQEKNSSFIWALIKQIKPGMDLSKVVLPTFILEPRSFLDKLSDYYYHSDLLASAVIIDDPIARMVGVVKWYLSGFYKKPKGAKKPYNPILGECFRCYWENPSNGSRTFFIAEQVSHHPPISAFHVTNRKDGYYLTSSLLTKSKYNGASVSAILDGKASLHFIKRDETYTITMPHANCKGILIGPLCMELGGKVEIVCADTGCRCELEFKLKPMLSGNDSYNMMSGKILSDGKVTHTIDGHWDKRINILDKRYGRSNVLWEVNDQSRQSRLKRCVVALDDQQPNESQKLWQHVTQALKENDQRNATKEKTKLEDAQRMEAKQRGQGPWVVKYFALDTFTNEWRYKWVDTRPWSDAIDIRQFERNFKIRTLVRARAHHHNASFDVTVEEQNTYLKRKLQTSQSESKLDLNNNNSSSILKAERYPSSPHRLSENNVASASNHIMASTTKDDSDSLDGIISVSKDEDHYDPGDSGEGGVKSSNTVDNQTNSVGCKSNTAVAARIQDIDNHLKHNDDQEQQQPSQINSDAPLWHAALDIYYGFDIGELVEVEHEPMKYWLAKIIYTYKNLLLLKWECDYGEFWLNCAQAGGKKRCYPPGHFMQSQFRSQYELKRPPPKPEPSKSPFGNIKTIHDLLLEDDFEDTSGNTTCLGDQQDQLKVTKSAKKRLLQKEDVEELEAALQVLEGLDNDAFDSSENKDTNNDINLMISDHKNSEISTQQQLSNSDDVSCAQTSSLNSDGSSNDDSAATIRSKNKTDLNSDTNSNNNALSVVNTAADPIVLTSSSEASNPNTLSTKGCAQPESIEHATPLKEESAEERQRKEDELNLEKCKVIRQQAIDKLRERSGKLGAKPKQIYDLGGVNPEKVFIPGALLEICHCYGGSSSKNPPPPQDLEPATDVGDSLEKEKGDTNKPNEEQPINLECNESLEKPKSPVPSKHFCHWFAFIVENSGGRLTLRWLLSDEPRFKQGRLEYKSATCSFIEEEPPSTTTNGNSSNLSGSSTKNGSSRPSSGDSGPTLNRMIPARDATFKMHYCHPAIHTIGKAQKLDRVYRIPNKLRERIIAFLSSCDKHDGEETNSNNDPQTIENIEKRLCDSVLDARRINLDKDRPLIDYFLHIIQERRPAHVKKLNDSGDESQNHDQLDHDEAHDDHDHETYNEDSADKQDDINELISESAWCSRIYFNHKCFSGPALSKGKICSLPQYVGPGPLRLVMEEVVSKIISVAYVPPRILNELSGKNFEELLASREITNTSPMMFKAKYQKRVYREELPVILDDSDVTAYCECICEHLKCCYNLFGPYQYSGDDCPGHCRGLTKSNKFMKRAIYYREKARMGEFIPDAKKTPVGASNNSSGGTVKHKNSAKTSRPPYKGRDSQGSSSARDTPTLISTPSHQVVSPQTSDVVGNRNDEDSAQDTNSSNASITDKESQSQEIEMDSQEEPTVVIAGDSSETLNDLRSPDGPLEKKIKLEDANDNCDDQTDVDLADKNTDVITETTERDDCDETIDTPDKEMPTTSDADDTVIQQKQQLTQHEDIFSKDARTIFEQLSHWTVDDVYEYVKSSRFYEFANLLRDQEIDGPAFLLLDLKVLREYFDFHKLSSSNDKQGLSANLSNRLSTSLSTSAVQGTNSPSDLTTNKCTNNKNTDMLDVDELSHFIRKIGEKINLINNDRDVVGYT</sequence>
<organism evidence="9 10">
    <name type="scientific">Fragariocoptes setiger</name>
    <dbReference type="NCBI Taxonomy" id="1670756"/>
    <lineage>
        <taxon>Eukaryota</taxon>
        <taxon>Metazoa</taxon>
        <taxon>Ecdysozoa</taxon>
        <taxon>Arthropoda</taxon>
        <taxon>Chelicerata</taxon>
        <taxon>Arachnida</taxon>
        <taxon>Acari</taxon>
        <taxon>Acariformes</taxon>
        <taxon>Trombidiformes</taxon>
        <taxon>Prostigmata</taxon>
        <taxon>Eupodina</taxon>
        <taxon>Eriophyoidea</taxon>
        <taxon>Phytoptidae</taxon>
        <taxon>Fragariocoptes</taxon>
    </lineage>
</organism>
<dbReference type="Pfam" id="PF12140">
    <property type="entry name" value="SLED"/>
    <property type="match status" value="1"/>
</dbReference>
<accession>A0ABQ7SDD5</accession>
<dbReference type="Gene3D" id="6.10.140.1150">
    <property type="match status" value="1"/>
</dbReference>
<feature type="region of interest" description="Disordered" evidence="7">
    <location>
        <begin position="1226"/>
        <end position="1263"/>
    </location>
</feature>
<protein>
    <recommendedName>
        <fullName evidence="6">Oxysterol-binding protein</fullName>
    </recommendedName>
</protein>
<evidence type="ECO:0000259" key="8">
    <source>
        <dbReference type="PROSITE" id="PS51726"/>
    </source>
</evidence>
<evidence type="ECO:0000256" key="6">
    <source>
        <dbReference type="RuleBase" id="RU003845"/>
    </source>
</evidence>
<feature type="region of interest" description="Disordered" evidence="7">
    <location>
        <begin position="1126"/>
        <end position="1166"/>
    </location>
</feature>
<evidence type="ECO:0000256" key="2">
    <source>
        <dbReference type="ARBA" id="ARBA00022679"/>
    </source>
</evidence>
<keyword evidence="4" id="KW-0446">Lipid-binding</keyword>
<keyword evidence="10" id="KW-1185">Reference proteome</keyword>
<dbReference type="InterPro" id="IPR040706">
    <property type="entry name" value="Zf-MYST"/>
</dbReference>
<feature type="region of interest" description="Disordered" evidence="7">
    <location>
        <begin position="1325"/>
        <end position="1363"/>
    </location>
</feature>
<dbReference type="InterPro" id="IPR037239">
    <property type="entry name" value="OSBP_sf"/>
</dbReference>
<feature type="region of interest" description="Disordered" evidence="7">
    <location>
        <begin position="1469"/>
        <end position="1507"/>
    </location>
</feature>
<dbReference type="Pfam" id="PF17772">
    <property type="entry name" value="zf-MYST"/>
    <property type="match status" value="1"/>
</dbReference>
<dbReference type="InterPro" id="IPR016181">
    <property type="entry name" value="Acyl_CoA_acyltransferase"/>
</dbReference>
<keyword evidence="6" id="KW-0813">Transport</keyword>
<dbReference type="SUPFAM" id="SSF55729">
    <property type="entry name" value="Acyl-CoA N-acyltransferases (Nat)"/>
    <property type="match status" value="1"/>
</dbReference>
<dbReference type="InterPro" id="IPR002717">
    <property type="entry name" value="HAT_MYST-type"/>
</dbReference>
<proteinExistence type="inferred from homology"/>
<comment type="similarity">
    <text evidence="5">Belongs to the OSBP family.</text>
</comment>
<comment type="similarity">
    <text evidence="1">Belongs to the MYST (SAS/MOZ) family.</text>
</comment>
<reference evidence="9 10" key="1">
    <citation type="submission" date="2020-10" db="EMBL/GenBank/DDBJ databases">
        <authorList>
            <person name="Klimov P.B."/>
            <person name="Dyachkov S.M."/>
            <person name="Chetverikov P.E."/>
        </authorList>
    </citation>
    <scope>NUCLEOTIDE SEQUENCE [LARGE SCALE GENOMIC DNA]</scope>
    <source>
        <strain evidence="9">BMOC 18-1129-001#AD2665</strain>
        <tissue evidence="9">Entire mites</tissue>
    </source>
</reference>
<dbReference type="PROSITE" id="PS01013">
    <property type="entry name" value="OSBP"/>
    <property type="match status" value="1"/>
</dbReference>
<evidence type="ECO:0000256" key="5">
    <source>
        <dbReference type="RuleBase" id="RU003844"/>
    </source>
</evidence>
<feature type="domain" description="MYST-type HAT" evidence="8">
    <location>
        <begin position="40"/>
        <end position="316"/>
    </location>
</feature>
<dbReference type="InterPro" id="IPR013761">
    <property type="entry name" value="SAM/pointed_sf"/>
</dbReference>
<feature type="compositionally biased region" description="Low complexity" evidence="7">
    <location>
        <begin position="1077"/>
        <end position="1089"/>
    </location>
</feature>
<feature type="region of interest" description="Disordered" evidence="7">
    <location>
        <begin position="1058"/>
        <end position="1091"/>
    </location>
</feature>
<keyword evidence="3" id="KW-0007">Acetylation</keyword>
<comment type="caution">
    <text evidence="9">The sequence shown here is derived from an EMBL/GenBank/DDBJ whole genome shotgun (WGS) entry which is preliminary data.</text>
</comment>
<dbReference type="Gene3D" id="2.40.160.120">
    <property type="match status" value="1"/>
</dbReference>
<dbReference type="EMBL" id="JAIFTH010000003">
    <property type="protein sequence ID" value="KAG9511418.1"/>
    <property type="molecule type" value="Genomic_DNA"/>
</dbReference>
<keyword evidence="6" id="KW-0445">Lipid transport</keyword>
<dbReference type="SUPFAM" id="SSF47769">
    <property type="entry name" value="SAM/Pointed domain"/>
    <property type="match status" value="1"/>
</dbReference>
<feature type="compositionally biased region" description="Polar residues" evidence="7">
    <location>
        <begin position="1716"/>
        <end position="1744"/>
    </location>
</feature>
<dbReference type="Gene3D" id="1.10.10.10">
    <property type="entry name" value="Winged helix-like DNA-binding domain superfamily/Winged helix DNA-binding domain"/>
    <property type="match status" value="1"/>
</dbReference>
<dbReference type="Gene3D" id="1.10.150.50">
    <property type="entry name" value="Transcription Factor, Ets-1"/>
    <property type="match status" value="1"/>
</dbReference>
<evidence type="ECO:0000256" key="4">
    <source>
        <dbReference type="ARBA" id="ARBA00023121"/>
    </source>
</evidence>
<dbReference type="InterPro" id="IPR000648">
    <property type="entry name" value="Oxysterol-bd"/>
</dbReference>
<evidence type="ECO:0000256" key="3">
    <source>
        <dbReference type="ARBA" id="ARBA00022990"/>
    </source>
</evidence>
<feature type="region of interest" description="Disordered" evidence="7">
    <location>
        <begin position="1837"/>
        <end position="1860"/>
    </location>
</feature>
<feature type="region of interest" description="Disordered" evidence="7">
    <location>
        <begin position="807"/>
        <end position="836"/>
    </location>
</feature>